<evidence type="ECO:0000313" key="4">
    <source>
        <dbReference type="EMBL" id="MDG0861461.1"/>
    </source>
</evidence>
<feature type="domain" description="Choice-of-anchor A" evidence="3">
    <location>
        <begin position="35"/>
        <end position="265"/>
    </location>
</feature>
<feature type="chain" id="PRO_5040980657" evidence="1">
    <location>
        <begin position="27"/>
        <end position="305"/>
    </location>
</feature>
<keyword evidence="1" id="KW-0732">Signal</keyword>
<feature type="signal peptide" evidence="1">
    <location>
        <begin position="1"/>
        <end position="26"/>
    </location>
</feature>
<evidence type="ECO:0000259" key="2">
    <source>
        <dbReference type="Pfam" id="PF07589"/>
    </source>
</evidence>
<sequence length="305" mass="30750">MPYALPCSLRRLALAASLLAAGAAHAGPIGLGLDSSLNLLAFGNMNVSSSDVEGRVAVGGNASLGGYSINTKTGSSALYNGTGLTVGGNLSFSSGSVWGGAIVGGSYTPSPSGTVMGGVQGGRGFAFASEQQRLAALSSTLDALTNTGSAVDQWGTLHFDATGQSLAVFDIQAADAAWNLQIDGLASGAQILVNVHGASVDFGNHGYTGFNKGQVLFNLPEATSIILNGGINASLLALNASVGQGWGQINGQVVVKNWNSSVQVNDAPMPVQSQSQTQHVPEPASLTLAGLGLVAATLARRRGRR</sequence>
<dbReference type="InterPro" id="IPR026588">
    <property type="entry name" value="Choice_anch_A"/>
</dbReference>
<dbReference type="InterPro" id="IPR013424">
    <property type="entry name" value="Ice-binding_C"/>
</dbReference>
<dbReference type="NCBIfam" id="TIGR04215">
    <property type="entry name" value="choice_anch_A"/>
    <property type="match status" value="1"/>
</dbReference>
<accession>A0A9X4R3K9</accession>
<organism evidence="4 5">
    <name type="scientific">Pelomonas aquatica</name>
    <dbReference type="NCBI Taxonomy" id="431058"/>
    <lineage>
        <taxon>Bacteria</taxon>
        <taxon>Pseudomonadati</taxon>
        <taxon>Pseudomonadota</taxon>
        <taxon>Betaproteobacteria</taxon>
        <taxon>Burkholderiales</taxon>
        <taxon>Sphaerotilaceae</taxon>
        <taxon>Roseateles</taxon>
    </lineage>
</organism>
<dbReference type="Proteomes" id="UP001152766">
    <property type="component" value="Unassembled WGS sequence"/>
</dbReference>
<dbReference type="EMBL" id="SGUG01000003">
    <property type="protein sequence ID" value="MDG0861461.1"/>
    <property type="molecule type" value="Genomic_DNA"/>
</dbReference>
<comment type="caution">
    <text evidence="4">The sequence shown here is derived from an EMBL/GenBank/DDBJ whole genome shotgun (WGS) entry which is preliminary data.</text>
</comment>
<protein>
    <submittedName>
        <fullName evidence="4">Choice-of-anchor A family protein</fullName>
    </submittedName>
</protein>
<feature type="domain" description="Ice-binding protein C-terminal" evidence="2">
    <location>
        <begin position="280"/>
        <end position="302"/>
    </location>
</feature>
<name>A0A9X4R3K9_9BURK</name>
<gene>
    <name evidence="4" type="ORF">EXJ73_03095</name>
</gene>
<reference evidence="4" key="1">
    <citation type="submission" date="2019-02" db="EMBL/GenBank/DDBJ databases">
        <title>Draft genome of the type strain Pelomonas aquatica CCUG 52575T.</title>
        <authorList>
            <person name="Gomila M."/>
            <person name="Lalucat J."/>
        </authorList>
    </citation>
    <scope>NUCLEOTIDE SEQUENCE</scope>
    <source>
        <strain evidence="4">CCUG 52575</strain>
    </source>
</reference>
<keyword evidence="5" id="KW-1185">Reference proteome</keyword>
<dbReference type="AlphaFoldDB" id="A0A9X4R3K9"/>
<proteinExistence type="predicted"/>
<evidence type="ECO:0000256" key="1">
    <source>
        <dbReference type="SAM" id="SignalP"/>
    </source>
</evidence>
<dbReference type="RefSeq" id="WP_268147357.1">
    <property type="nucleotide sequence ID" value="NZ_JAPPUW010000002.1"/>
</dbReference>
<evidence type="ECO:0000313" key="5">
    <source>
        <dbReference type="Proteomes" id="UP001152766"/>
    </source>
</evidence>
<dbReference type="Pfam" id="PF07589">
    <property type="entry name" value="PEP-CTERM"/>
    <property type="match status" value="1"/>
</dbReference>
<dbReference type="Pfam" id="PF20597">
    <property type="entry name" value="pAdhesive_15"/>
    <property type="match status" value="1"/>
</dbReference>
<evidence type="ECO:0000259" key="3">
    <source>
        <dbReference type="Pfam" id="PF20597"/>
    </source>
</evidence>